<proteinExistence type="predicted"/>
<accession>A0A286A0I3</accession>
<reference evidence="2" key="1">
    <citation type="submission" date="2017-09" db="EMBL/GenBank/DDBJ databases">
        <authorList>
            <person name="Varghese N."/>
            <person name="Submissions S."/>
        </authorList>
    </citation>
    <scope>NUCLEOTIDE SEQUENCE [LARGE SCALE GENOMIC DNA]</scope>
    <source>
        <strain evidence="2">CGMCC 1.12803</strain>
    </source>
</reference>
<gene>
    <name evidence="1" type="ORF">SAMN06297358_2408</name>
</gene>
<organism evidence="1 2">
    <name type="scientific">Pedobacter xixiisoli</name>
    <dbReference type="NCBI Taxonomy" id="1476464"/>
    <lineage>
        <taxon>Bacteria</taxon>
        <taxon>Pseudomonadati</taxon>
        <taxon>Bacteroidota</taxon>
        <taxon>Sphingobacteriia</taxon>
        <taxon>Sphingobacteriales</taxon>
        <taxon>Sphingobacteriaceae</taxon>
        <taxon>Pedobacter</taxon>
    </lineage>
</organism>
<evidence type="ECO:0000313" key="1">
    <source>
        <dbReference type="EMBL" id="SOD15414.1"/>
    </source>
</evidence>
<protein>
    <submittedName>
        <fullName evidence="1">Uncharacterized protein</fullName>
    </submittedName>
</protein>
<keyword evidence="2" id="KW-1185">Reference proteome</keyword>
<sequence length="217" mass="25465">MNIDNLIKEIERYYDLGFPTMPNGSPSQFDDIFKITEAKINRLLTDNLSFTERKLISDIEKEFKEFNVLSEFEKQFPNYSISIQLHEKDIEELTIIYSLELRLSLLTQYFTAFYEERIIHKNSSLHLHTFTPITTSIRSSKTRVANYQEKYMDTIKRIVTVLFPNYSFLSHHLLCKTIITNGVPLGLDPSLSNNGFSVYNFLFDNDFDYLGTTYITM</sequence>
<dbReference type="RefSeq" id="WP_097132138.1">
    <property type="nucleotide sequence ID" value="NZ_OCMT01000002.1"/>
</dbReference>
<evidence type="ECO:0000313" key="2">
    <source>
        <dbReference type="Proteomes" id="UP000219281"/>
    </source>
</evidence>
<dbReference type="EMBL" id="OCMT01000002">
    <property type="protein sequence ID" value="SOD15414.1"/>
    <property type="molecule type" value="Genomic_DNA"/>
</dbReference>
<dbReference type="OrthoDB" id="769783at2"/>
<dbReference type="AlphaFoldDB" id="A0A286A0I3"/>
<dbReference type="Proteomes" id="UP000219281">
    <property type="component" value="Unassembled WGS sequence"/>
</dbReference>
<name>A0A286A0I3_9SPHI</name>